<proteinExistence type="predicted"/>
<evidence type="ECO:0000313" key="2">
    <source>
        <dbReference type="Proteomes" id="UP001217838"/>
    </source>
</evidence>
<comment type="caution">
    <text evidence="1">The sequence shown here is derived from an EMBL/GenBank/DDBJ whole genome shotgun (WGS) entry which is preliminary data.</text>
</comment>
<gene>
    <name evidence="1" type="ORF">POL58_33315</name>
</gene>
<dbReference type="Proteomes" id="UP001217838">
    <property type="component" value="Unassembled WGS sequence"/>
</dbReference>
<sequence>MSASERWISGALRLLKNRGFSGHADTELLGAACKQARVCFCPVDNGRLARILAALGHHRHHPRLHAPRSAS</sequence>
<evidence type="ECO:0000313" key="1">
    <source>
        <dbReference type="EMBL" id="MDC0672679.1"/>
    </source>
</evidence>
<accession>A0ABT5BEW3</accession>
<dbReference type="RefSeq" id="WP_272004636.1">
    <property type="nucleotide sequence ID" value="NZ_JAQNDN010000019.1"/>
</dbReference>
<protein>
    <submittedName>
        <fullName evidence="1">Uncharacterized protein</fullName>
    </submittedName>
</protein>
<organism evidence="1 2">
    <name type="scientific">Nannocystis radixulma</name>
    <dbReference type="NCBI Taxonomy" id="2995305"/>
    <lineage>
        <taxon>Bacteria</taxon>
        <taxon>Pseudomonadati</taxon>
        <taxon>Myxococcota</taxon>
        <taxon>Polyangia</taxon>
        <taxon>Nannocystales</taxon>
        <taxon>Nannocystaceae</taxon>
        <taxon>Nannocystis</taxon>
    </lineage>
</organism>
<name>A0ABT5BEW3_9BACT</name>
<keyword evidence="2" id="KW-1185">Reference proteome</keyword>
<reference evidence="1 2" key="1">
    <citation type="submission" date="2022-11" db="EMBL/GenBank/DDBJ databases">
        <title>Minimal conservation of predation-associated metabolite biosynthetic gene clusters underscores biosynthetic potential of Myxococcota including descriptions for ten novel species: Archangium lansinium sp. nov., Myxococcus landrumus sp. nov., Nannocystis bai.</title>
        <authorList>
            <person name="Ahearne A."/>
            <person name="Stevens C."/>
            <person name="Dowd S."/>
        </authorList>
    </citation>
    <scope>NUCLEOTIDE SEQUENCE [LARGE SCALE GENOMIC DNA]</scope>
    <source>
        <strain evidence="1 2">NCELM</strain>
    </source>
</reference>
<dbReference type="EMBL" id="JAQNDN010000019">
    <property type="protein sequence ID" value="MDC0672679.1"/>
    <property type="molecule type" value="Genomic_DNA"/>
</dbReference>